<organism evidence="1 2">
    <name type="scientific">Carnobacterium viridans</name>
    <dbReference type="NCBI Taxonomy" id="174587"/>
    <lineage>
        <taxon>Bacteria</taxon>
        <taxon>Bacillati</taxon>
        <taxon>Bacillota</taxon>
        <taxon>Bacilli</taxon>
        <taxon>Lactobacillales</taxon>
        <taxon>Carnobacteriaceae</taxon>
        <taxon>Carnobacterium</taxon>
    </lineage>
</organism>
<gene>
    <name evidence="1" type="ORF">SAMN04487752_1153</name>
</gene>
<dbReference type="EMBL" id="FNJW01000008">
    <property type="protein sequence ID" value="SDQ18610.1"/>
    <property type="molecule type" value="Genomic_DNA"/>
</dbReference>
<name>A0A1H0YU12_9LACT</name>
<dbReference type="Proteomes" id="UP000199481">
    <property type="component" value="Unassembled WGS sequence"/>
</dbReference>
<protein>
    <submittedName>
        <fullName evidence="1">Uncharacterized protein</fullName>
    </submittedName>
</protein>
<reference evidence="2" key="1">
    <citation type="submission" date="2016-10" db="EMBL/GenBank/DDBJ databases">
        <authorList>
            <person name="Varghese N."/>
            <person name="Submissions S."/>
        </authorList>
    </citation>
    <scope>NUCLEOTIDE SEQUENCE [LARGE SCALE GENOMIC DNA]</scope>
    <source>
        <strain evidence="2">MPL-11</strain>
    </source>
</reference>
<proteinExistence type="predicted"/>
<keyword evidence="2" id="KW-1185">Reference proteome</keyword>
<dbReference type="AlphaFoldDB" id="A0A1H0YU12"/>
<sequence>MLKTVITLTAIGVAVKVVLKKKALINGKNSKIYSNGIYKFNR</sequence>
<evidence type="ECO:0000313" key="2">
    <source>
        <dbReference type="Proteomes" id="UP000199481"/>
    </source>
</evidence>
<accession>A0A1H0YU12</accession>
<dbReference type="RefSeq" id="WP_267462124.1">
    <property type="nucleotide sequence ID" value="NZ_CP084916.1"/>
</dbReference>
<evidence type="ECO:0000313" key="1">
    <source>
        <dbReference type="EMBL" id="SDQ18610.1"/>
    </source>
</evidence>